<dbReference type="InterPro" id="IPR016181">
    <property type="entry name" value="Acyl_CoA_acyltransferase"/>
</dbReference>
<dbReference type="EMBL" id="JQIF01000133">
    <property type="protein sequence ID" value="KGJ51176.1"/>
    <property type="molecule type" value="Genomic_DNA"/>
</dbReference>
<comment type="caution">
    <text evidence="2">The sequence shown here is derived from an EMBL/GenBank/DDBJ whole genome shotgun (WGS) entry which is preliminary data.</text>
</comment>
<sequence length="155" mass="17744">MERKAFTVLSLREQPQLLKVAAQWFHSKWQIPCQAYEDSMQECSTGTAFIPQWYVILDSSGTIIAGAGLIANDFHERKELTPNVCALYVENAWRGNGYARTLLDHIRREAGSEGLSRLYLITDHTVFYEVCGWEYLSLIREDSGDSIRMYTAKTL</sequence>
<dbReference type="EMBL" id="JAKTMA010000031">
    <property type="protein sequence ID" value="MCR0234361.1"/>
    <property type="molecule type" value="Genomic_DNA"/>
</dbReference>
<evidence type="ECO:0000313" key="3">
    <source>
        <dbReference type="EMBL" id="MCR0234361.1"/>
    </source>
</evidence>
<dbReference type="PROSITE" id="PS51186">
    <property type="entry name" value="GNAT"/>
    <property type="match status" value="1"/>
</dbReference>
<name>A0A099I0N9_CLOIN</name>
<dbReference type="Proteomes" id="UP001203972">
    <property type="component" value="Unassembled WGS sequence"/>
</dbReference>
<keyword evidence="2" id="KW-0808">Transferase</keyword>
<dbReference type="CDD" id="cd04301">
    <property type="entry name" value="NAT_SF"/>
    <property type="match status" value="1"/>
</dbReference>
<evidence type="ECO:0000313" key="2">
    <source>
        <dbReference type="EMBL" id="KGJ51176.1"/>
    </source>
</evidence>
<dbReference type="RefSeq" id="WP_008817923.1">
    <property type="nucleotide sequence ID" value="NZ_AP025565.1"/>
</dbReference>
<proteinExistence type="predicted"/>
<dbReference type="Pfam" id="PF00583">
    <property type="entry name" value="Acetyltransf_1"/>
    <property type="match status" value="1"/>
</dbReference>
<protein>
    <submittedName>
        <fullName evidence="3">GNAT family N-acetyltransferase</fullName>
    </submittedName>
    <submittedName>
        <fullName evidence="2">GNAT family acetyltransferase</fullName>
    </submittedName>
</protein>
<evidence type="ECO:0000259" key="1">
    <source>
        <dbReference type="PROSITE" id="PS51186"/>
    </source>
</evidence>
<accession>A0A099I0N9</accession>
<reference evidence="3" key="2">
    <citation type="journal article" date="2022" name="Clin. Infect. Dis.">
        <title>Association between Clostridium innocuum and antibiotic-associated diarrhea in adults and children: A cross-sectional study and comparative genomics analysis.</title>
        <authorList>
            <person name="Cherny K.E."/>
            <person name="Muscat E.B."/>
            <person name="Balaji A."/>
            <person name="Mukherjee J."/>
            <person name="Ozer E.A."/>
            <person name="Angarone M.P."/>
            <person name="Hauser A.R."/>
            <person name="Sichel J.S."/>
            <person name="Amponsah E."/>
            <person name="Kociolek L.K."/>
        </authorList>
    </citation>
    <scope>NUCLEOTIDE SEQUENCE</scope>
    <source>
        <strain evidence="3">NU1-AC-029v</strain>
    </source>
</reference>
<gene>
    <name evidence="2" type="ORF">CIAN88_21880</name>
    <name evidence="3" type="ORF">MKC95_16445</name>
</gene>
<dbReference type="SUPFAM" id="SSF55729">
    <property type="entry name" value="Acyl-CoA N-acyltransferases (Nat)"/>
    <property type="match status" value="1"/>
</dbReference>
<organism evidence="2 4">
    <name type="scientific">Clostridium innocuum</name>
    <dbReference type="NCBI Taxonomy" id="1522"/>
    <lineage>
        <taxon>Bacteria</taxon>
        <taxon>Bacillati</taxon>
        <taxon>Bacillota</taxon>
        <taxon>Clostridia</taxon>
        <taxon>Eubacteriales</taxon>
        <taxon>Clostridiaceae</taxon>
        <taxon>Clostridium</taxon>
    </lineage>
</organism>
<dbReference type="Gene3D" id="3.40.630.30">
    <property type="match status" value="1"/>
</dbReference>
<dbReference type="GO" id="GO:0016747">
    <property type="term" value="F:acyltransferase activity, transferring groups other than amino-acyl groups"/>
    <property type="evidence" value="ECO:0007669"/>
    <property type="project" value="InterPro"/>
</dbReference>
<feature type="domain" description="N-acetyltransferase" evidence="1">
    <location>
        <begin position="6"/>
        <end position="154"/>
    </location>
</feature>
<dbReference type="InterPro" id="IPR000182">
    <property type="entry name" value="GNAT_dom"/>
</dbReference>
<reference evidence="2 4" key="1">
    <citation type="submission" date="2014-08" db="EMBL/GenBank/DDBJ databases">
        <title>Clostridium innocuum, an unnegligible vancomycin-resistant pathogen causing extra-intestinal infections.</title>
        <authorList>
            <person name="Feng Y."/>
            <person name="Chiu C.-H."/>
        </authorList>
    </citation>
    <scope>NUCLEOTIDE SEQUENCE [LARGE SCALE GENOMIC DNA]</scope>
    <source>
        <strain evidence="2 4">AN88</strain>
    </source>
</reference>
<dbReference type="Proteomes" id="UP000030008">
    <property type="component" value="Unassembled WGS sequence"/>
</dbReference>
<evidence type="ECO:0000313" key="4">
    <source>
        <dbReference type="Proteomes" id="UP000030008"/>
    </source>
</evidence>
<dbReference type="AlphaFoldDB" id="A0A099I0N9"/>